<reference evidence="4" key="1">
    <citation type="journal article" date="2019" name="Int. J. Syst. Evol. Microbiol.">
        <title>The Global Catalogue of Microorganisms (GCM) 10K type strain sequencing project: providing services to taxonomists for standard genome sequencing and annotation.</title>
        <authorList>
            <consortium name="The Broad Institute Genomics Platform"/>
            <consortium name="The Broad Institute Genome Sequencing Center for Infectious Disease"/>
            <person name="Wu L."/>
            <person name="Ma J."/>
        </authorList>
    </citation>
    <scope>NUCLEOTIDE SEQUENCE [LARGE SCALE GENOMIC DNA]</scope>
    <source>
        <strain evidence="4">CECT 7956</strain>
    </source>
</reference>
<feature type="domain" description="S1 motif" evidence="2">
    <location>
        <begin position="68"/>
        <end position="130"/>
    </location>
</feature>
<evidence type="ECO:0000313" key="4">
    <source>
        <dbReference type="Proteomes" id="UP001595616"/>
    </source>
</evidence>
<dbReference type="InterPro" id="IPR003029">
    <property type="entry name" value="S1_domain"/>
</dbReference>
<dbReference type="Gene3D" id="2.40.50.140">
    <property type="entry name" value="Nucleic acid-binding proteins"/>
    <property type="match status" value="2"/>
</dbReference>
<dbReference type="InterPro" id="IPR039566">
    <property type="entry name" value="CvfB_S1_st"/>
</dbReference>
<dbReference type="Proteomes" id="UP001595616">
    <property type="component" value="Unassembled WGS sequence"/>
</dbReference>
<dbReference type="EMBL" id="JBHRYQ010000001">
    <property type="protein sequence ID" value="MFC3810488.1"/>
    <property type="molecule type" value="Genomic_DNA"/>
</dbReference>
<proteinExistence type="inferred from homology"/>
<dbReference type="PIRSF" id="PIRSF012524">
    <property type="entry name" value="YitL_S1"/>
    <property type="match status" value="1"/>
</dbReference>
<evidence type="ECO:0000259" key="2">
    <source>
        <dbReference type="SMART" id="SM00316"/>
    </source>
</evidence>
<dbReference type="PANTHER" id="PTHR37296:SF1">
    <property type="entry name" value="CONSERVED VIRULENCE FACTOR B"/>
    <property type="match status" value="1"/>
</dbReference>
<organism evidence="3 4">
    <name type="scientific">Lacihabitans lacunae</name>
    <dbReference type="NCBI Taxonomy" id="1028214"/>
    <lineage>
        <taxon>Bacteria</taxon>
        <taxon>Pseudomonadati</taxon>
        <taxon>Bacteroidota</taxon>
        <taxon>Cytophagia</taxon>
        <taxon>Cytophagales</taxon>
        <taxon>Leadbetterellaceae</taxon>
        <taxon>Lacihabitans</taxon>
    </lineage>
</organism>
<gene>
    <name evidence="3" type="ORF">ACFOOI_07485</name>
</gene>
<evidence type="ECO:0000313" key="3">
    <source>
        <dbReference type="EMBL" id="MFC3810488.1"/>
    </source>
</evidence>
<dbReference type="InterPro" id="IPR012340">
    <property type="entry name" value="NA-bd_OB-fold"/>
</dbReference>
<keyword evidence="4" id="KW-1185">Reference proteome</keyword>
<dbReference type="SMART" id="SM00316">
    <property type="entry name" value="S1"/>
    <property type="match status" value="2"/>
</dbReference>
<dbReference type="InterPro" id="IPR014464">
    <property type="entry name" value="CvfB_fam"/>
</dbReference>
<comment type="similarity">
    <text evidence="1">Belongs to the CvfB family.</text>
</comment>
<dbReference type="InterPro" id="IPR040764">
    <property type="entry name" value="CvfB_WH"/>
</dbReference>
<dbReference type="Pfam" id="PF17783">
    <property type="entry name" value="WHD_CvfB"/>
    <property type="match status" value="1"/>
</dbReference>
<dbReference type="Gene3D" id="1.10.10.10">
    <property type="entry name" value="Winged helix-like DNA-binding domain superfamily/Winged helix DNA-binding domain"/>
    <property type="match status" value="1"/>
</dbReference>
<protein>
    <submittedName>
        <fullName evidence="3">S1 RNA-binding domain-containing protein</fullName>
    </submittedName>
</protein>
<feature type="domain" description="S1 motif" evidence="2">
    <location>
        <begin position="147"/>
        <end position="209"/>
    </location>
</feature>
<dbReference type="InterPro" id="IPR036388">
    <property type="entry name" value="WH-like_DNA-bd_sf"/>
</dbReference>
<dbReference type="Pfam" id="PF13509">
    <property type="entry name" value="S1_2"/>
    <property type="match status" value="2"/>
</dbReference>
<dbReference type="PANTHER" id="PTHR37296">
    <property type="entry name" value="CONSERVED VIRULENCE FACTOR B"/>
    <property type="match status" value="1"/>
</dbReference>
<name>A0ABV7YW76_9BACT</name>
<sequence length="280" mass="31729">MKVGEFNTLTILRGTSVGMYLGDEEGNDVLLPHKYVDESAEIGQQLEVFIYRDSEDRLIATNLKPFVLLNQFAVLEVVATSQIGAFIDWGLEKDLFVPFREQNHKLQEGQWVPVYLYLDEQTDRLVASAKVNKYFKNEEGVIPEDLKEGQEVDLLVFEKTDLGLNVVINNKYKGLVYENEVFQRLAWGDTTKGYIKTLREDGKIDVSLQPIGFLNTLEPNSQKIMDKLKAVGGVLHLSDSSDPIAIMEMLEMSKKAFKKAIGSLYKDKKISIEENSITLL</sequence>
<comment type="caution">
    <text evidence="3">The sequence shown here is derived from an EMBL/GenBank/DDBJ whole genome shotgun (WGS) entry which is preliminary data.</text>
</comment>
<evidence type="ECO:0000256" key="1">
    <source>
        <dbReference type="PIRNR" id="PIRNR012524"/>
    </source>
</evidence>
<accession>A0ABV7YW76</accession>
<dbReference type="RefSeq" id="WP_379836680.1">
    <property type="nucleotide sequence ID" value="NZ_JBHRYQ010000001.1"/>
</dbReference>